<gene>
    <name evidence="2" type="primary">orf349</name>
</gene>
<dbReference type="Pfam" id="PF01541">
    <property type="entry name" value="GIY-YIG"/>
    <property type="match status" value="1"/>
</dbReference>
<dbReference type="InterPro" id="IPR000305">
    <property type="entry name" value="GIY-YIG_endonuc"/>
</dbReference>
<keyword evidence="2" id="KW-0540">Nuclease</keyword>
<protein>
    <submittedName>
        <fullName evidence="2">GIY-YIG endonuclease</fullName>
    </submittedName>
</protein>
<dbReference type="AlphaFoldDB" id="A0A6M4AYK8"/>
<evidence type="ECO:0000259" key="1">
    <source>
        <dbReference type="PROSITE" id="PS50164"/>
    </source>
</evidence>
<keyword evidence="2" id="KW-0378">Hydrolase</keyword>
<geneLocation type="mitochondrion" evidence="2"/>
<dbReference type="SUPFAM" id="SSF64496">
    <property type="entry name" value="DNA-binding domain of intron-encoded endonucleases"/>
    <property type="match status" value="1"/>
</dbReference>
<name>A0A6M4AYK8_9HYPO</name>
<dbReference type="EMBL" id="MT010912">
    <property type="protein sequence ID" value="QJQ35049.1"/>
    <property type="molecule type" value="Genomic_DNA"/>
</dbReference>
<accession>A0A6M4AYK8</accession>
<reference evidence="2" key="1">
    <citation type="journal article" date="2020" name="Front. Microbiol.">
        <title>Detecting Introgression Between Members of the Fusarium fujikuroi and F. oxysporum Species Complexes by Comparative Mitogenomics.</title>
        <authorList>
            <person name="Brankovics B."/>
            <person name="van Diepeningen A.D."/>
            <person name="de Hoog G.S."/>
            <person name="van der Lee T.A.J."/>
            <person name="Waalwijk C."/>
        </authorList>
    </citation>
    <scope>NUCLEOTIDE SEQUENCE</scope>
    <source>
        <strain evidence="2">CBS 258.54</strain>
    </source>
</reference>
<dbReference type="SUPFAM" id="SSF82771">
    <property type="entry name" value="GIY-YIG endonuclease"/>
    <property type="match status" value="1"/>
</dbReference>
<feature type="domain" description="GIY-YIG" evidence="1">
    <location>
        <begin position="40"/>
        <end position="139"/>
    </location>
</feature>
<dbReference type="InterPro" id="IPR010896">
    <property type="entry name" value="NUMOD1"/>
</dbReference>
<dbReference type="InterPro" id="IPR003647">
    <property type="entry name" value="Intron_nuc_1_rpt"/>
</dbReference>
<dbReference type="PROSITE" id="PS50164">
    <property type="entry name" value="GIY_YIG"/>
    <property type="match status" value="1"/>
</dbReference>
<dbReference type="InterPro" id="IPR006350">
    <property type="entry name" value="Intron_endoG1"/>
</dbReference>
<dbReference type="Gene3D" id="3.40.1440.10">
    <property type="entry name" value="GIY-YIG endonuclease"/>
    <property type="match status" value="1"/>
</dbReference>
<dbReference type="NCBIfam" id="TIGR01453">
    <property type="entry name" value="grpIintron_endo"/>
    <property type="match status" value="1"/>
</dbReference>
<dbReference type="SMART" id="SM00465">
    <property type="entry name" value="GIYc"/>
    <property type="match status" value="1"/>
</dbReference>
<organism evidence="2">
    <name type="scientific">Fusarium annulatum</name>
    <dbReference type="NCBI Taxonomy" id="48484"/>
    <lineage>
        <taxon>Eukaryota</taxon>
        <taxon>Fungi</taxon>
        <taxon>Dikarya</taxon>
        <taxon>Ascomycota</taxon>
        <taxon>Pezizomycotina</taxon>
        <taxon>Sordariomycetes</taxon>
        <taxon>Hypocreomycetidae</taxon>
        <taxon>Hypocreales</taxon>
        <taxon>Nectriaceae</taxon>
        <taxon>Fusarium</taxon>
        <taxon>Fusarium fujikuroi species complex</taxon>
    </lineage>
</organism>
<dbReference type="Pfam" id="PF07453">
    <property type="entry name" value="NUMOD1"/>
    <property type="match status" value="2"/>
</dbReference>
<dbReference type="SMART" id="SM00497">
    <property type="entry name" value="IENR1"/>
    <property type="match status" value="2"/>
</dbReference>
<dbReference type="GO" id="GO:0004519">
    <property type="term" value="F:endonuclease activity"/>
    <property type="evidence" value="ECO:0007669"/>
    <property type="project" value="UniProtKB-KW"/>
</dbReference>
<dbReference type="InterPro" id="IPR035901">
    <property type="entry name" value="GIY-YIG_endonuc_sf"/>
</dbReference>
<evidence type="ECO:0000313" key="2">
    <source>
        <dbReference type="EMBL" id="QJQ35049.1"/>
    </source>
</evidence>
<reference evidence="2" key="2">
    <citation type="submission" date="2020-01" db="EMBL/GenBank/DDBJ databases">
        <authorList>
            <person name="Brankovics B."/>
            <person name="Van Diepeningen A.D."/>
            <person name="De Hoog G.S."/>
            <person name="Van Der Lee T.A.J."/>
            <person name="Waalwijk C."/>
        </authorList>
    </citation>
    <scope>NUCLEOTIDE SEQUENCE</scope>
    <source>
        <strain evidence="2">CBS 258.54</strain>
    </source>
</reference>
<keyword evidence="2" id="KW-0255">Endonuclease</keyword>
<sequence>MWWFFLGWNSEKVDNVKWYDLNQYGYMVNSNKKVIFPLLEKGGIYIYKLSLGEGEKLYVGSSINIKQRFRQHKYRSLQHNVEYNSILYRYVLKYGWQNFNFGVLEYIDFNKSDSFSTKRKVLCDIEQRYLDIINPSLNINKFAGSMKGYKHNAETKNNYSKARTGKCYRNIKGVILRPEISQETIIKLKLSGKSLKVKILDKDKEEVGEFNSLSDLAKSLDISTNSVRKFLKSEKLWNNLYYFKFDRDSIARDHSINLSFPLEELETNSTKLENINKLNCLNFNRRADMFEVLAGDKIIYRFKSITKASQYLNISRRTLTMYSKNNKLWKDKFAFNIVKSAQRSTLSSE</sequence>
<keyword evidence="2" id="KW-0496">Mitochondrion</keyword>
<proteinExistence type="predicted"/>